<dbReference type="RefSeq" id="WP_031366355.1">
    <property type="nucleotide sequence ID" value="NZ_FPKS01000019.1"/>
</dbReference>
<protein>
    <recommendedName>
        <fullName evidence="6">Dolichyl-phosphate-mannose-protein mannosyltransferase</fullName>
    </recommendedName>
</protein>
<gene>
    <name evidence="2" type="ORF">RR45_GL001188</name>
    <name evidence="3" type="ORF">SAMN02746068_02059</name>
</gene>
<name>A0A1K2HJ12_9LACT</name>
<keyword evidence="1" id="KW-0472">Membrane</keyword>
<reference evidence="3 4" key="2">
    <citation type="submission" date="2016-11" db="EMBL/GenBank/DDBJ databases">
        <authorList>
            <person name="Jaros S."/>
            <person name="Januszkiewicz K."/>
            <person name="Wedrychowicz H."/>
        </authorList>
    </citation>
    <scope>NUCLEOTIDE SEQUENCE [LARGE SCALE GENOMIC DNA]</scope>
    <source>
        <strain evidence="3 4">DSM 22330</strain>
    </source>
</reference>
<dbReference type="OrthoDB" id="5695313at2"/>
<evidence type="ECO:0008006" key="6">
    <source>
        <dbReference type="Google" id="ProtNLM"/>
    </source>
</evidence>
<feature type="transmembrane region" description="Helical" evidence="1">
    <location>
        <begin position="197"/>
        <end position="217"/>
    </location>
</feature>
<feature type="transmembrane region" description="Helical" evidence="1">
    <location>
        <begin position="447"/>
        <end position="464"/>
    </location>
</feature>
<dbReference type="Proteomes" id="UP000185655">
    <property type="component" value="Unassembled WGS sequence"/>
</dbReference>
<dbReference type="AlphaFoldDB" id="A0A1K2HJ12"/>
<evidence type="ECO:0000256" key="1">
    <source>
        <dbReference type="SAM" id="Phobius"/>
    </source>
</evidence>
<feature type="transmembrane region" description="Helical" evidence="1">
    <location>
        <begin position="74"/>
        <end position="93"/>
    </location>
</feature>
<dbReference type="EMBL" id="JXJT01000026">
    <property type="protein sequence ID" value="PCS00859.1"/>
    <property type="molecule type" value="Genomic_DNA"/>
</dbReference>
<evidence type="ECO:0000313" key="5">
    <source>
        <dbReference type="Proteomes" id="UP000218979"/>
    </source>
</evidence>
<evidence type="ECO:0000313" key="3">
    <source>
        <dbReference type="EMBL" id="SFZ76751.1"/>
    </source>
</evidence>
<feature type="transmembrane region" description="Helical" evidence="1">
    <location>
        <begin position="122"/>
        <end position="142"/>
    </location>
</feature>
<organism evidence="3 4">
    <name type="scientific">Pseudolactococcus chungangensis CAU 28 = DSM 22330</name>
    <dbReference type="NCBI Taxonomy" id="1122154"/>
    <lineage>
        <taxon>Bacteria</taxon>
        <taxon>Bacillati</taxon>
        <taxon>Bacillota</taxon>
        <taxon>Bacilli</taxon>
        <taxon>Lactobacillales</taxon>
        <taxon>Streptococcaceae</taxon>
        <taxon>Pseudolactococcus</taxon>
    </lineage>
</organism>
<evidence type="ECO:0000313" key="4">
    <source>
        <dbReference type="Proteomes" id="UP000185655"/>
    </source>
</evidence>
<keyword evidence="1" id="KW-1133">Transmembrane helix</keyword>
<feature type="transmembrane region" description="Helical" evidence="1">
    <location>
        <begin position="223"/>
        <end position="248"/>
    </location>
</feature>
<feature type="transmembrane region" description="Helical" evidence="1">
    <location>
        <begin position="149"/>
        <end position="167"/>
    </location>
</feature>
<proteinExistence type="predicted"/>
<sequence>MRKPIHIFLKIIAIICGVLFFSWTVYAINYLVDIITYIRINWMTIAILIIFLVCYGISRIKRFNIFELLYKRRYLIIIFLAICQVVFVLLASAQAGADTTGIFENVQGIGSPEYFSAFTNNYFYGLYVKAIISIVSPQYAILVQELINILLLDLVILFVPLHFSIYISKSASHKSFVFLLLTLGINPTFISTYTDYLSLFTASLIFCFSIKILHTRLNLYESLFFGIIISIGSQIRITSLIFIIGLVIAVLLNFIKNRPNFRHISSKKILSIVIIILGFSVANFTTNYVKSKKVIPYTENQTKTLLYYLDLGLTSTGSNHFELPSEVLQYGLPSSKINEVVKKDLRNRFKNYNVKIALNKFRLGYEAGDFGWQAERVINEKNLVRNKITKSFIDSHIGEKVRKYIFPIDKTHLKYSLLLQLTYLVIILNSLLVLINISISNIELDRVSMYILITVFGMFLYFMLFEFGRSRYLISFWPMIVGLSILPKSKNQKKGLS</sequence>
<evidence type="ECO:0000313" key="2">
    <source>
        <dbReference type="EMBL" id="PCS00859.1"/>
    </source>
</evidence>
<accession>A0A1K2HJ12</accession>
<keyword evidence="1" id="KW-0812">Transmembrane</keyword>
<dbReference type="Proteomes" id="UP000218979">
    <property type="component" value="Unassembled WGS sequence"/>
</dbReference>
<reference evidence="2 5" key="1">
    <citation type="submission" date="2014-12" db="EMBL/GenBank/DDBJ databases">
        <title>Draft genome sequences of 10 type strains of Lactococcus.</title>
        <authorList>
            <person name="Sun Z."/>
            <person name="Zhong Z."/>
            <person name="Liu W."/>
            <person name="Zhang W."/>
            <person name="Zhang H."/>
        </authorList>
    </citation>
    <scope>NUCLEOTIDE SEQUENCE [LARGE SCALE GENOMIC DNA]</scope>
    <source>
        <strain evidence="2 5">DSM 22330</strain>
    </source>
</reference>
<keyword evidence="5" id="KW-1185">Reference proteome</keyword>
<dbReference type="STRING" id="1122154.SAMN02746068_02059"/>
<feature type="transmembrane region" description="Helical" evidence="1">
    <location>
        <begin position="417"/>
        <end position="435"/>
    </location>
</feature>
<feature type="transmembrane region" description="Helical" evidence="1">
    <location>
        <begin position="269"/>
        <end position="289"/>
    </location>
</feature>
<feature type="transmembrane region" description="Helical" evidence="1">
    <location>
        <begin position="7"/>
        <end position="28"/>
    </location>
</feature>
<dbReference type="EMBL" id="FPKS01000019">
    <property type="protein sequence ID" value="SFZ76751.1"/>
    <property type="molecule type" value="Genomic_DNA"/>
</dbReference>
<feature type="transmembrane region" description="Helical" evidence="1">
    <location>
        <begin position="34"/>
        <end position="54"/>
    </location>
</feature>